<dbReference type="AlphaFoldDB" id="A0A8J4Y6F6"/>
<evidence type="ECO:0000313" key="1">
    <source>
        <dbReference type="EMBL" id="KAG0717626.1"/>
    </source>
</evidence>
<dbReference type="Proteomes" id="UP000770661">
    <property type="component" value="Unassembled WGS sequence"/>
</dbReference>
<proteinExistence type="predicted"/>
<reference evidence="1" key="1">
    <citation type="submission" date="2020-07" db="EMBL/GenBank/DDBJ databases">
        <title>The High-quality genome of the commercially important snow crab, Chionoecetes opilio.</title>
        <authorList>
            <person name="Jeong J.-H."/>
            <person name="Ryu S."/>
        </authorList>
    </citation>
    <scope>NUCLEOTIDE SEQUENCE</scope>
    <source>
        <strain evidence="1">MADBK_172401_WGS</strain>
        <tissue evidence="1">Digestive gland</tissue>
    </source>
</reference>
<comment type="caution">
    <text evidence="1">The sequence shown here is derived from an EMBL/GenBank/DDBJ whole genome shotgun (WGS) entry which is preliminary data.</text>
</comment>
<organism evidence="1 2">
    <name type="scientific">Chionoecetes opilio</name>
    <name type="common">Atlantic snow crab</name>
    <name type="synonym">Cancer opilio</name>
    <dbReference type="NCBI Taxonomy" id="41210"/>
    <lineage>
        <taxon>Eukaryota</taxon>
        <taxon>Metazoa</taxon>
        <taxon>Ecdysozoa</taxon>
        <taxon>Arthropoda</taxon>
        <taxon>Crustacea</taxon>
        <taxon>Multicrustacea</taxon>
        <taxon>Malacostraca</taxon>
        <taxon>Eumalacostraca</taxon>
        <taxon>Eucarida</taxon>
        <taxon>Decapoda</taxon>
        <taxon>Pleocyemata</taxon>
        <taxon>Brachyura</taxon>
        <taxon>Eubrachyura</taxon>
        <taxon>Majoidea</taxon>
        <taxon>Majidae</taxon>
        <taxon>Chionoecetes</taxon>
    </lineage>
</organism>
<dbReference type="EMBL" id="JACEEZ010017344">
    <property type="protein sequence ID" value="KAG0717626.1"/>
    <property type="molecule type" value="Genomic_DNA"/>
</dbReference>
<dbReference type="OrthoDB" id="420169at2759"/>
<accession>A0A8J4Y6F6</accession>
<name>A0A8J4Y6F6_CHIOP</name>
<gene>
    <name evidence="1" type="ORF">GWK47_054048</name>
</gene>
<sequence>MITEGILPNKPLSEKGGPKNISLTPPLFLFQYGQPFGMRNAPLPFQRAMGYFFQDLVEFCNLAKILIFTGIGAHLLKNPGRVTRLQEAQLTIKLAKTTFSRATGHPGHGWGQGPKRPLANIPPSWSTLPYTRKAPGPFGMGGGCDHKKDGRLPSRLNQLKNFRPRGPCHRSRLRQTLCSEKMPRHRPLECTLQEVEGFFTPFGIPPPASIHQNGKTIGKNPGNVSAVQKFQFISRQVKIL</sequence>
<protein>
    <submittedName>
        <fullName evidence="1">Uncharacterized protein</fullName>
    </submittedName>
</protein>
<keyword evidence="2" id="KW-1185">Reference proteome</keyword>
<evidence type="ECO:0000313" key="2">
    <source>
        <dbReference type="Proteomes" id="UP000770661"/>
    </source>
</evidence>